<protein>
    <submittedName>
        <fullName evidence="2">AAEL017278-PA</fullName>
    </submittedName>
</protein>
<evidence type="ECO:0000313" key="3">
    <source>
        <dbReference type="Proteomes" id="UP000682892"/>
    </source>
</evidence>
<dbReference type="AlphaFoldDB" id="J9HGB3"/>
<reference evidence="2" key="1">
    <citation type="submission" date="2005-10" db="EMBL/GenBank/DDBJ databases">
        <authorList>
            <person name="Loftus B.J."/>
            <person name="Nene V.M."/>
            <person name="Hannick L.I."/>
            <person name="Bidwell S."/>
            <person name="Haas B."/>
            <person name="Amedeo P."/>
            <person name="Orvis J."/>
            <person name="Wortman J.R."/>
            <person name="White O.R."/>
            <person name="Salzberg S."/>
            <person name="Shumway M."/>
            <person name="Koo H."/>
            <person name="Zhao Y."/>
            <person name="Holmes M."/>
            <person name="Miller J."/>
            <person name="Schatz M."/>
            <person name="Pop M."/>
            <person name="Pai G."/>
            <person name="Utterback T."/>
            <person name="Rogers Y.-H."/>
            <person name="Kravitz S."/>
            <person name="Fraser C.M."/>
        </authorList>
    </citation>
    <scope>NUCLEOTIDE SEQUENCE</scope>
    <source>
        <strain evidence="2">Liverpool</strain>
    </source>
</reference>
<name>J9HGB3_AEDAE</name>
<evidence type="ECO:0000313" key="2">
    <source>
        <dbReference type="EMBL" id="EJY57892.1"/>
    </source>
</evidence>
<organism evidence="2 3">
    <name type="scientific">Aedes aegypti</name>
    <name type="common">Yellowfever mosquito</name>
    <name type="synonym">Culex aegypti</name>
    <dbReference type="NCBI Taxonomy" id="7159"/>
    <lineage>
        <taxon>Eukaryota</taxon>
        <taxon>Metazoa</taxon>
        <taxon>Ecdysozoa</taxon>
        <taxon>Arthropoda</taxon>
        <taxon>Hexapoda</taxon>
        <taxon>Insecta</taxon>
        <taxon>Pterygota</taxon>
        <taxon>Neoptera</taxon>
        <taxon>Endopterygota</taxon>
        <taxon>Diptera</taxon>
        <taxon>Nematocera</taxon>
        <taxon>Culicoidea</taxon>
        <taxon>Culicidae</taxon>
        <taxon>Culicinae</taxon>
        <taxon>Aedini</taxon>
        <taxon>Aedes</taxon>
        <taxon>Stegomyia</taxon>
    </lineage>
</organism>
<dbReference type="PaxDb" id="7159-AAEL017278-PA"/>
<gene>
    <name evidence="2" type="ORF">AaeL_AAEL017278</name>
</gene>
<dbReference type="EMBL" id="CH477714">
    <property type="protein sequence ID" value="EJY57892.1"/>
    <property type="molecule type" value="Genomic_DNA"/>
</dbReference>
<evidence type="ECO:0000256" key="1">
    <source>
        <dbReference type="SAM" id="MobiDB-lite"/>
    </source>
</evidence>
<sequence>MNAVSTTLSSITLSNDATDIRERTEPITSADRAQTMPIIEERTLRNANWTKARKKKS</sequence>
<reference evidence="2" key="3">
    <citation type="submission" date="2012-09" db="EMBL/GenBank/DDBJ databases">
        <authorList>
            <consortium name="VectorBase"/>
        </authorList>
    </citation>
    <scope>NUCLEOTIDE SEQUENCE</scope>
    <source>
        <strain evidence="2">Liverpool</strain>
    </source>
</reference>
<reference evidence="2" key="2">
    <citation type="journal article" date="2007" name="Science">
        <title>Genome sequence of Aedes aegypti, a major arbovirus vector.</title>
        <authorList>
            <person name="Nene V."/>
            <person name="Wortman J.R."/>
            <person name="Lawson D."/>
            <person name="Haas B."/>
            <person name="Kodira C."/>
            <person name="Tu Z.J."/>
            <person name="Loftus B."/>
            <person name="Xi Z."/>
            <person name="Megy K."/>
            <person name="Grabherr M."/>
            <person name="Ren Q."/>
            <person name="Zdobnov E.M."/>
            <person name="Lobo N.F."/>
            <person name="Campbell K.S."/>
            <person name="Brown S.E."/>
            <person name="Bonaldo M.F."/>
            <person name="Zhu J."/>
            <person name="Sinkins S.P."/>
            <person name="Hogenkamp D.G."/>
            <person name="Amedeo P."/>
            <person name="Arensburger P."/>
            <person name="Atkinson P.W."/>
            <person name="Bidwell S."/>
            <person name="Biedler J."/>
            <person name="Birney E."/>
            <person name="Bruggner R.V."/>
            <person name="Costas J."/>
            <person name="Coy M.R."/>
            <person name="Crabtree J."/>
            <person name="Crawford M."/>
            <person name="Debruyn B."/>
            <person name="Decaprio D."/>
            <person name="Eiglmeier K."/>
            <person name="Eisenstadt E."/>
            <person name="El-Dorry H."/>
            <person name="Gelbart W.M."/>
            <person name="Gomes S.L."/>
            <person name="Hammond M."/>
            <person name="Hannick L.I."/>
            <person name="Hogan J.R."/>
            <person name="Holmes M.H."/>
            <person name="Jaffe D."/>
            <person name="Johnston J.S."/>
            <person name="Kennedy R.C."/>
            <person name="Koo H."/>
            <person name="Kravitz S."/>
            <person name="Kriventseva E.V."/>
            <person name="Kulp D."/>
            <person name="Labutti K."/>
            <person name="Lee E."/>
            <person name="Li S."/>
            <person name="Lovin D.D."/>
            <person name="Mao C."/>
            <person name="Mauceli E."/>
            <person name="Menck C.F."/>
            <person name="Miller J.R."/>
            <person name="Montgomery P."/>
            <person name="Mori A."/>
            <person name="Nascimento A.L."/>
            <person name="Naveira H.F."/>
            <person name="Nusbaum C."/>
            <person name="O'leary S."/>
            <person name="Orvis J."/>
            <person name="Pertea M."/>
            <person name="Quesneville H."/>
            <person name="Reidenbach K.R."/>
            <person name="Rogers Y.H."/>
            <person name="Roth C.W."/>
            <person name="Schneider J.R."/>
            <person name="Schatz M."/>
            <person name="Shumway M."/>
            <person name="Stanke M."/>
            <person name="Stinson E.O."/>
            <person name="Tubio J.M."/>
            <person name="Vanzee J.P."/>
            <person name="Verjovski-Almeida S."/>
            <person name="Werner D."/>
            <person name="White O."/>
            <person name="Wyder S."/>
            <person name="Zeng Q."/>
            <person name="Zhao Q."/>
            <person name="Zhao Y."/>
            <person name="Hill C.A."/>
            <person name="Raikhel A.S."/>
            <person name="Soares M.B."/>
            <person name="Knudson D.L."/>
            <person name="Lee N.H."/>
            <person name="Galagan J."/>
            <person name="Salzberg S.L."/>
            <person name="Paulsen I.T."/>
            <person name="Dimopoulos G."/>
            <person name="Collins F.H."/>
            <person name="Birren B."/>
            <person name="Fraser-Liggett C.M."/>
            <person name="Severson D.W."/>
        </authorList>
    </citation>
    <scope>NUCLEOTIDE SEQUENCE [LARGE SCALE GENOMIC DNA]</scope>
    <source>
        <strain evidence="2">Liverpool</strain>
    </source>
</reference>
<dbReference type="HOGENOM" id="CLU_2998253_0_0_1"/>
<accession>J9HGB3</accession>
<dbReference type="Proteomes" id="UP000682892">
    <property type="component" value="Unassembled WGS sequence"/>
</dbReference>
<feature type="region of interest" description="Disordered" evidence="1">
    <location>
        <begin position="17"/>
        <end position="37"/>
    </location>
</feature>
<proteinExistence type="predicted"/>